<gene>
    <name evidence="2" type="ORF">D9619_010666</name>
</gene>
<evidence type="ECO:0000313" key="3">
    <source>
        <dbReference type="Proteomes" id="UP000567179"/>
    </source>
</evidence>
<keyword evidence="3" id="KW-1185">Reference proteome</keyword>
<proteinExistence type="predicted"/>
<evidence type="ECO:0000256" key="1">
    <source>
        <dbReference type="SAM" id="MobiDB-lite"/>
    </source>
</evidence>
<accession>A0A8H5B7Y2</accession>
<dbReference type="EMBL" id="JAACJJ010000030">
    <property type="protein sequence ID" value="KAF5318454.1"/>
    <property type="molecule type" value="Genomic_DNA"/>
</dbReference>
<sequence length="110" mass="11883">MLRQMREDHDLAEDESDMARRPPPDSILSSSSPFAPSLAFMHAHGLIAQHNRNTPERVAVAVTSAEKEKPEETMSAAPNAAAPAVVLAVPVGTLTLKGNRRLKHKPTLVV</sequence>
<reference evidence="2 3" key="1">
    <citation type="journal article" date="2020" name="ISME J.">
        <title>Uncovering the hidden diversity of litter-decomposition mechanisms in mushroom-forming fungi.</title>
        <authorList>
            <person name="Floudas D."/>
            <person name="Bentzer J."/>
            <person name="Ahren D."/>
            <person name="Johansson T."/>
            <person name="Persson P."/>
            <person name="Tunlid A."/>
        </authorList>
    </citation>
    <scope>NUCLEOTIDE SEQUENCE [LARGE SCALE GENOMIC DNA]</scope>
    <source>
        <strain evidence="2 3">CBS 101986</strain>
    </source>
</reference>
<comment type="caution">
    <text evidence="2">The sequence shown here is derived from an EMBL/GenBank/DDBJ whole genome shotgun (WGS) entry which is preliminary data.</text>
</comment>
<dbReference type="AlphaFoldDB" id="A0A8H5B7Y2"/>
<protein>
    <submittedName>
        <fullName evidence="2">Uncharacterized protein</fullName>
    </submittedName>
</protein>
<name>A0A8H5B7Y2_9AGAR</name>
<evidence type="ECO:0000313" key="2">
    <source>
        <dbReference type="EMBL" id="KAF5318454.1"/>
    </source>
</evidence>
<dbReference type="Proteomes" id="UP000567179">
    <property type="component" value="Unassembled WGS sequence"/>
</dbReference>
<feature type="region of interest" description="Disordered" evidence="1">
    <location>
        <begin position="1"/>
        <end position="33"/>
    </location>
</feature>
<organism evidence="2 3">
    <name type="scientific">Psilocybe cf. subviscida</name>
    <dbReference type="NCBI Taxonomy" id="2480587"/>
    <lineage>
        <taxon>Eukaryota</taxon>
        <taxon>Fungi</taxon>
        <taxon>Dikarya</taxon>
        <taxon>Basidiomycota</taxon>
        <taxon>Agaricomycotina</taxon>
        <taxon>Agaricomycetes</taxon>
        <taxon>Agaricomycetidae</taxon>
        <taxon>Agaricales</taxon>
        <taxon>Agaricineae</taxon>
        <taxon>Strophariaceae</taxon>
        <taxon>Psilocybe</taxon>
    </lineage>
</organism>